<evidence type="ECO:0000313" key="1">
    <source>
        <dbReference type="EMBL" id="KAG6006970.1"/>
    </source>
</evidence>
<evidence type="ECO:0000313" key="2">
    <source>
        <dbReference type="Proteomes" id="UP000748025"/>
    </source>
</evidence>
<proteinExistence type="predicted"/>
<gene>
    <name evidence="1" type="ORF">E4U43_000371</name>
</gene>
<protein>
    <submittedName>
        <fullName evidence="1">Uncharacterized protein</fullName>
    </submittedName>
</protein>
<dbReference type="Proteomes" id="UP000748025">
    <property type="component" value="Unassembled WGS sequence"/>
</dbReference>
<name>A0A9P7NAB0_9HYPO</name>
<sequence>MLNGLSGRRKETMRPWRAYLPTSFGLFSRWYFDQKPPEVAWLLEHRLERQGQTALTRGPPDSLASLYRMYEYLVIGFNIGLRSEIEHFFNQPSWSVKDIPDPDDPDPTRYAIVAVLPHYLIMAFNRLIKMGLPRGSPPIFTAEMEAAMKAQPIKLEEVPSWTAKVPPSENVLTIPCDPRVDERFRASRSELFHKMNIIVDEPHVLFV</sequence>
<dbReference type="EMBL" id="SRPW01001108">
    <property type="protein sequence ID" value="KAG6006970.1"/>
    <property type="molecule type" value="Genomic_DNA"/>
</dbReference>
<accession>A0A9P7NAB0</accession>
<organism evidence="1 2">
    <name type="scientific">Claviceps pusilla</name>
    <dbReference type="NCBI Taxonomy" id="123648"/>
    <lineage>
        <taxon>Eukaryota</taxon>
        <taxon>Fungi</taxon>
        <taxon>Dikarya</taxon>
        <taxon>Ascomycota</taxon>
        <taxon>Pezizomycotina</taxon>
        <taxon>Sordariomycetes</taxon>
        <taxon>Hypocreomycetidae</taxon>
        <taxon>Hypocreales</taxon>
        <taxon>Clavicipitaceae</taxon>
        <taxon>Claviceps</taxon>
    </lineage>
</organism>
<dbReference type="AlphaFoldDB" id="A0A9P7NAB0"/>
<dbReference type="OrthoDB" id="5422293at2759"/>
<keyword evidence="2" id="KW-1185">Reference proteome</keyword>
<reference evidence="1" key="1">
    <citation type="journal article" date="2020" name="bioRxiv">
        <title>Whole genome comparisons of ergot fungi reveals the divergence and evolution of species within the genus Claviceps are the result of varying mechanisms driving genome evolution and host range expansion.</title>
        <authorList>
            <person name="Wyka S.A."/>
            <person name="Mondo S.J."/>
            <person name="Liu M."/>
            <person name="Dettman J."/>
            <person name="Nalam V."/>
            <person name="Broders K.D."/>
        </authorList>
    </citation>
    <scope>NUCLEOTIDE SEQUENCE</scope>
    <source>
        <strain evidence="1">CCC 602</strain>
    </source>
</reference>
<comment type="caution">
    <text evidence="1">The sequence shown here is derived from an EMBL/GenBank/DDBJ whole genome shotgun (WGS) entry which is preliminary data.</text>
</comment>